<protein>
    <submittedName>
        <fullName evidence="1">Uncharacterized protein</fullName>
    </submittedName>
</protein>
<sequence length="184" mass="20038">MVADDIDNTLARLLHDINIIASTYGWKETHCHLAGQTARTLRGADRRTTRRAGYPCPRLIPQPPDHTSPFHIIAREKRQMIGRLGGGLEITWPPATLHAVQPAFDNRDGVIPLLQEEPVDQLVDVEDGSPSAFAASGRQIGLLSPVIIQRPPSQICGAAHIPARITEAGPIGSDHHPIAWSERG</sequence>
<comment type="caution">
    <text evidence="1">The sequence shown here is derived from an EMBL/GenBank/DDBJ whole genome shotgun (WGS) entry which is preliminary data.</text>
</comment>
<accession>A0A6I4TWB1</accession>
<dbReference type="RefSeq" id="WP_377019643.1">
    <property type="nucleotide sequence ID" value="NZ_JBHSCP010000001.1"/>
</dbReference>
<dbReference type="AlphaFoldDB" id="A0A6I4TWB1"/>
<gene>
    <name evidence="1" type="ORF">GRI97_06480</name>
</gene>
<name>A0A6I4TWB1_9SPHN</name>
<evidence type="ECO:0000313" key="2">
    <source>
        <dbReference type="Proteomes" id="UP000469430"/>
    </source>
</evidence>
<organism evidence="1 2">
    <name type="scientific">Croceibacterium xixiisoli</name>
    <dbReference type="NCBI Taxonomy" id="1476466"/>
    <lineage>
        <taxon>Bacteria</taxon>
        <taxon>Pseudomonadati</taxon>
        <taxon>Pseudomonadota</taxon>
        <taxon>Alphaproteobacteria</taxon>
        <taxon>Sphingomonadales</taxon>
        <taxon>Erythrobacteraceae</taxon>
        <taxon>Croceibacterium</taxon>
    </lineage>
</organism>
<dbReference type="Proteomes" id="UP000469430">
    <property type="component" value="Unassembled WGS sequence"/>
</dbReference>
<dbReference type="EMBL" id="WTYJ01000001">
    <property type="protein sequence ID" value="MXO98633.1"/>
    <property type="molecule type" value="Genomic_DNA"/>
</dbReference>
<proteinExistence type="predicted"/>
<keyword evidence="2" id="KW-1185">Reference proteome</keyword>
<reference evidence="1 2" key="1">
    <citation type="submission" date="2019-12" db="EMBL/GenBank/DDBJ databases">
        <title>Genomic-based taxomic classification of the family Erythrobacteraceae.</title>
        <authorList>
            <person name="Xu L."/>
        </authorList>
    </citation>
    <scope>NUCLEOTIDE SEQUENCE [LARGE SCALE GENOMIC DNA]</scope>
    <source>
        <strain evidence="1 2">S36</strain>
    </source>
</reference>
<evidence type="ECO:0000313" key="1">
    <source>
        <dbReference type="EMBL" id="MXO98633.1"/>
    </source>
</evidence>